<evidence type="ECO:0000256" key="12">
    <source>
        <dbReference type="ARBA" id="ARBA00033708"/>
    </source>
</evidence>
<feature type="transmembrane region" description="Helical" evidence="14">
    <location>
        <begin position="178"/>
        <end position="202"/>
    </location>
</feature>
<evidence type="ECO:0000256" key="13">
    <source>
        <dbReference type="RuleBase" id="RU362091"/>
    </source>
</evidence>
<dbReference type="GO" id="GO:0006814">
    <property type="term" value="P:sodium ion transport"/>
    <property type="evidence" value="ECO:0007669"/>
    <property type="project" value="UniProtKB-KW"/>
</dbReference>
<comment type="similarity">
    <text evidence="2 13">Belongs to the sodium:solute symporter (SSF) (TC 2.A.21) family.</text>
</comment>
<feature type="transmembrane region" description="Helical" evidence="14">
    <location>
        <begin position="351"/>
        <end position="371"/>
    </location>
</feature>
<evidence type="ECO:0000256" key="1">
    <source>
        <dbReference type="ARBA" id="ARBA00004651"/>
    </source>
</evidence>
<evidence type="ECO:0000256" key="11">
    <source>
        <dbReference type="ARBA" id="ARBA00023201"/>
    </source>
</evidence>
<keyword evidence="7 14" id="KW-1133">Transmembrane helix</keyword>
<sequence>MVIIGVGFSVLLVVVVGIVVARKVDGDSANYLVAGRRLGIPLVAASLMASAVDSNATVGNTDLTSSFGFWAGASLAIGLAICLLLTGLFLARPMNRMGLFTLADFYRLRYGRGVEVTSSVLMIFAFAILMAGNLVACGYLLNRFLGLSYTTGVLLAVSLVLVYTIAGGMFSDAYTAAFQVVITAVATVALLWWVGATFGFHIPEGMGPFDMEQLTSTDAGAPINWATLVALGIGDIVAIDFMQRIFAAKNPEVARRSCFAGAAGTATVGVAYALVALTAVSALGLDAVDGPVLFALLDDYAPAGLTVLVLSGIVAASFSTASGAILATAAVAVRNIAGVRRVVQDGSRDPLLLWTRLAMLPVVACGVTVALEVAQTGILLTLAFDLMLAGLVVPFLLGLFWGRGGTSAAVAALAAGLTVRVGLFVLTPTMYGVPNDVAYIPNEMLDASFDGWPTFYGAIASLLAYLVAAWLRPRPAIEQARQIVDGALTDTQVQAAPVPAPAGLVPEGARVPR</sequence>
<dbReference type="OrthoDB" id="9789704at2"/>
<dbReference type="RefSeq" id="WP_052105392.1">
    <property type="nucleotide sequence ID" value="NZ_AXCZ01000116.1"/>
</dbReference>
<evidence type="ECO:0000256" key="4">
    <source>
        <dbReference type="ARBA" id="ARBA00022475"/>
    </source>
</evidence>
<protein>
    <submittedName>
        <fullName evidence="15">Sodium:solute symporter</fullName>
    </submittedName>
</protein>
<dbReference type="Gene3D" id="1.20.1730.10">
    <property type="entry name" value="Sodium/glucose cotransporter"/>
    <property type="match status" value="1"/>
</dbReference>
<dbReference type="PROSITE" id="PS50283">
    <property type="entry name" value="NA_SOLUT_SYMP_3"/>
    <property type="match status" value="1"/>
</dbReference>
<comment type="catalytic activity">
    <reaction evidence="12">
        <text>L-proline(in) + Na(+)(in) = L-proline(out) + Na(+)(out)</text>
        <dbReference type="Rhea" id="RHEA:28967"/>
        <dbReference type="ChEBI" id="CHEBI:29101"/>
        <dbReference type="ChEBI" id="CHEBI:60039"/>
    </reaction>
</comment>
<organism evidence="15 16">
    <name type="scientific">Cellulomonas bogoriensis 69B4 = DSM 16987</name>
    <dbReference type="NCBI Taxonomy" id="1386082"/>
    <lineage>
        <taxon>Bacteria</taxon>
        <taxon>Bacillati</taxon>
        <taxon>Actinomycetota</taxon>
        <taxon>Actinomycetes</taxon>
        <taxon>Micrococcales</taxon>
        <taxon>Cellulomonadaceae</taxon>
        <taxon>Cellulomonas</taxon>
    </lineage>
</organism>
<dbReference type="PROSITE" id="PS00456">
    <property type="entry name" value="NA_SOLUT_SYMP_1"/>
    <property type="match status" value="1"/>
</dbReference>
<accession>A0A0A0BTW2</accession>
<feature type="transmembrane region" description="Helical" evidence="14">
    <location>
        <begin position="147"/>
        <end position="166"/>
    </location>
</feature>
<evidence type="ECO:0000256" key="5">
    <source>
        <dbReference type="ARBA" id="ARBA00022692"/>
    </source>
</evidence>
<keyword evidence="9" id="KW-0406">Ion transport</keyword>
<dbReference type="GO" id="GO:0015293">
    <property type="term" value="F:symporter activity"/>
    <property type="evidence" value="ECO:0007669"/>
    <property type="project" value="UniProtKB-KW"/>
</dbReference>
<evidence type="ECO:0000256" key="7">
    <source>
        <dbReference type="ARBA" id="ARBA00022989"/>
    </source>
</evidence>
<evidence type="ECO:0000256" key="6">
    <source>
        <dbReference type="ARBA" id="ARBA00022847"/>
    </source>
</evidence>
<reference evidence="15 16" key="1">
    <citation type="submission" date="2013-08" db="EMBL/GenBank/DDBJ databases">
        <title>Genome sequencing of Cellulomonas bogoriensis 69B4.</title>
        <authorList>
            <person name="Chen F."/>
            <person name="Li Y."/>
            <person name="Wang G."/>
        </authorList>
    </citation>
    <scope>NUCLEOTIDE SEQUENCE [LARGE SCALE GENOMIC DNA]</scope>
    <source>
        <strain evidence="15 16">69B4</strain>
    </source>
</reference>
<proteinExistence type="inferred from homology"/>
<keyword evidence="16" id="KW-1185">Reference proteome</keyword>
<evidence type="ECO:0000313" key="16">
    <source>
        <dbReference type="Proteomes" id="UP000054314"/>
    </source>
</evidence>
<gene>
    <name evidence="15" type="ORF">N869_03120</name>
</gene>
<dbReference type="EMBL" id="AXCZ01000116">
    <property type="protein sequence ID" value="KGM11395.1"/>
    <property type="molecule type" value="Genomic_DNA"/>
</dbReference>
<dbReference type="Pfam" id="PF00474">
    <property type="entry name" value="SSF"/>
    <property type="match status" value="1"/>
</dbReference>
<evidence type="ECO:0000256" key="2">
    <source>
        <dbReference type="ARBA" id="ARBA00006434"/>
    </source>
</evidence>
<feature type="transmembrane region" description="Helical" evidence="14">
    <location>
        <begin position="222"/>
        <end position="241"/>
    </location>
</feature>
<evidence type="ECO:0000256" key="14">
    <source>
        <dbReference type="SAM" id="Phobius"/>
    </source>
</evidence>
<feature type="transmembrane region" description="Helical" evidence="14">
    <location>
        <begin position="408"/>
        <end position="431"/>
    </location>
</feature>
<dbReference type="InterPro" id="IPR018212">
    <property type="entry name" value="Na/solute_symporter_CS"/>
</dbReference>
<dbReference type="InterPro" id="IPR050277">
    <property type="entry name" value="Sodium:Solute_Symporter"/>
</dbReference>
<keyword evidence="3" id="KW-0813">Transport</keyword>
<evidence type="ECO:0000256" key="3">
    <source>
        <dbReference type="ARBA" id="ARBA00022448"/>
    </source>
</evidence>
<keyword evidence="11" id="KW-0739">Sodium transport</keyword>
<dbReference type="AlphaFoldDB" id="A0A0A0BTW2"/>
<comment type="caution">
    <text evidence="15">The sequence shown here is derived from an EMBL/GenBank/DDBJ whole genome shotgun (WGS) entry which is preliminary data.</text>
</comment>
<dbReference type="InterPro" id="IPR038377">
    <property type="entry name" value="Na/Glc_symporter_sf"/>
</dbReference>
<feature type="transmembrane region" description="Helical" evidence="14">
    <location>
        <begin position="451"/>
        <end position="471"/>
    </location>
</feature>
<evidence type="ECO:0000256" key="10">
    <source>
        <dbReference type="ARBA" id="ARBA00023136"/>
    </source>
</evidence>
<dbReference type="CDD" id="cd11474">
    <property type="entry name" value="SLC5sbd_CHT"/>
    <property type="match status" value="1"/>
</dbReference>
<dbReference type="GO" id="GO:0005886">
    <property type="term" value="C:plasma membrane"/>
    <property type="evidence" value="ECO:0007669"/>
    <property type="project" value="UniProtKB-SubCell"/>
</dbReference>
<keyword evidence="4" id="KW-1003">Cell membrane</keyword>
<dbReference type="InterPro" id="IPR001734">
    <property type="entry name" value="Na/solute_symporter"/>
</dbReference>
<keyword evidence="6" id="KW-0769">Symport</keyword>
<name>A0A0A0BTW2_9CELL</name>
<feature type="transmembrane region" description="Helical" evidence="14">
    <location>
        <begin position="377"/>
        <end position="401"/>
    </location>
</feature>
<keyword evidence="8" id="KW-0915">Sodium</keyword>
<dbReference type="PANTHER" id="PTHR48086">
    <property type="entry name" value="SODIUM/PROLINE SYMPORTER-RELATED"/>
    <property type="match status" value="1"/>
</dbReference>
<evidence type="ECO:0000256" key="9">
    <source>
        <dbReference type="ARBA" id="ARBA00023065"/>
    </source>
</evidence>
<keyword evidence="5 14" id="KW-0812">Transmembrane</keyword>
<keyword evidence="10 14" id="KW-0472">Membrane</keyword>
<dbReference type="Proteomes" id="UP000054314">
    <property type="component" value="Unassembled WGS sequence"/>
</dbReference>
<feature type="transmembrane region" description="Helical" evidence="14">
    <location>
        <begin position="67"/>
        <end position="91"/>
    </location>
</feature>
<dbReference type="GO" id="GO:0046942">
    <property type="term" value="P:carboxylic acid transport"/>
    <property type="evidence" value="ECO:0007669"/>
    <property type="project" value="UniProtKB-ARBA"/>
</dbReference>
<feature type="transmembrane region" description="Helical" evidence="14">
    <location>
        <begin position="305"/>
        <end position="331"/>
    </location>
</feature>
<evidence type="ECO:0000313" key="15">
    <source>
        <dbReference type="EMBL" id="KGM11395.1"/>
    </source>
</evidence>
<comment type="subcellular location">
    <subcellularLocation>
        <location evidence="1">Cell membrane</location>
        <topology evidence="1">Multi-pass membrane protein</topology>
    </subcellularLocation>
</comment>
<dbReference type="PANTHER" id="PTHR48086:SF3">
    <property type="entry name" value="SODIUM_PROLINE SYMPORTER"/>
    <property type="match status" value="1"/>
</dbReference>
<feature type="transmembrane region" description="Helical" evidence="14">
    <location>
        <begin position="262"/>
        <end position="285"/>
    </location>
</feature>
<evidence type="ECO:0000256" key="8">
    <source>
        <dbReference type="ARBA" id="ARBA00023053"/>
    </source>
</evidence>
<feature type="transmembrane region" description="Helical" evidence="14">
    <location>
        <begin position="116"/>
        <end position="141"/>
    </location>
</feature>